<dbReference type="OrthoDB" id="194307at2157"/>
<dbReference type="PANTHER" id="PTHR30290">
    <property type="entry name" value="PERIPLASMIC BINDING COMPONENT OF ABC TRANSPORTER"/>
    <property type="match status" value="1"/>
</dbReference>
<dbReference type="GO" id="GO:0043190">
    <property type="term" value="C:ATP-binding cassette (ABC) transporter complex"/>
    <property type="evidence" value="ECO:0007669"/>
    <property type="project" value="InterPro"/>
</dbReference>
<gene>
    <name evidence="6" type="ORF">DU504_09650</name>
</gene>
<keyword evidence="2" id="KW-0813">Transport</keyword>
<evidence type="ECO:0000313" key="7">
    <source>
        <dbReference type="Proteomes" id="UP000252189"/>
    </source>
</evidence>
<feature type="domain" description="Solute-binding protein family 5" evidence="5">
    <location>
        <begin position="118"/>
        <end position="494"/>
    </location>
</feature>
<dbReference type="PIRSF" id="PIRSF002741">
    <property type="entry name" value="MppA"/>
    <property type="match status" value="1"/>
</dbReference>
<comment type="caution">
    <text evidence="6">The sequence shown here is derived from an EMBL/GenBank/DDBJ whole genome shotgun (WGS) entry which is preliminary data.</text>
</comment>
<dbReference type="PANTHER" id="PTHR30290:SF9">
    <property type="entry name" value="OLIGOPEPTIDE-BINDING PROTEIN APPA"/>
    <property type="match status" value="1"/>
</dbReference>
<evidence type="ECO:0000259" key="5">
    <source>
        <dbReference type="Pfam" id="PF00496"/>
    </source>
</evidence>
<accession>A0A368NE01</accession>
<dbReference type="SUPFAM" id="SSF53850">
    <property type="entry name" value="Periplasmic binding protein-like II"/>
    <property type="match status" value="1"/>
</dbReference>
<dbReference type="Pfam" id="PF00496">
    <property type="entry name" value="SBP_bac_5"/>
    <property type="match status" value="1"/>
</dbReference>
<dbReference type="RefSeq" id="WP_114449099.1">
    <property type="nucleotide sequence ID" value="NZ_QPHM01000001.1"/>
</dbReference>
<evidence type="ECO:0000256" key="4">
    <source>
        <dbReference type="SAM" id="MobiDB-lite"/>
    </source>
</evidence>
<dbReference type="InterPro" id="IPR039424">
    <property type="entry name" value="SBP_5"/>
</dbReference>
<dbReference type="GO" id="GO:0015833">
    <property type="term" value="P:peptide transport"/>
    <property type="evidence" value="ECO:0007669"/>
    <property type="project" value="TreeGrafter"/>
</dbReference>
<dbReference type="GO" id="GO:1904680">
    <property type="term" value="F:peptide transmembrane transporter activity"/>
    <property type="evidence" value="ECO:0007669"/>
    <property type="project" value="TreeGrafter"/>
</dbReference>
<keyword evidence="3" id="KW-0732">Signal</keyword>
<reference evidence="6 7" key="1">
    <citation type="submission" date="2018-07" db="EMBL/GenBank/DDBJ databases">
        <title>Genome sequences of Haloplanus salinus JCM 18368T.</title>
        <authorList>
            <person name="Kim Y.B."/>
            <person name="Roh S.W."/>
        </authorList>
    </citation>
    <scope>NUCLEOTIDE SEQUENCE [LARGE SCALE GENOMIC DNA]</scope>
    <source>
        <strain evidence="6 7">JCM 18368</strain>
    </source>
</reference>
<dbReference type="AlphaFoldDB" id="A0A368NE01"/>
<dbReference type="CDD" id="cd00995">
    <property type="entry name" value="PBP2_NikA_DppA_OppA_like"/>
    <property type="match status" value="1"/>
</dbReference>
<dbReference type="Gene3D" id="3.40.190.10">
    <property type="entry name" value="Periplasmic binding protein-like II"/>
    <property type="match status" value="1"/>
</dbReference>
<comment type="similarity">
    <text evidence="1">Belongs to the bacterial solute-binding protein 5 family.</text>
</comment>
<proteinExistence type="inferred from homology"/>
<keyword evidence="7" id="KW-1185">Reference proteome</keyword>
<evidence type="ECO:0000313" key="6">
    <source>
        <dbReference type="EMBL" id="RCU47539.1"/>
    </source>
</evidence>
<dbReference type="Proteomes" id="UP000252189">
    <property type="component" value="Unassembled WGS sequence"/>
</dbReference>
<dbReference type="InterPro" id="IPR030678">
    <property type="entry name" value="Peptide/Ni-bd"/>
</dbReference>
<evidence type="ECO:0000256" key="3">
    <source>
        <dbReference type="ARBA" id="ARBA00022729"/>
    </source>
</evidence>
<evidence type="ECO:0000256" key="1">
    <source>
        <dbReference type="ARBA" id="ARBA00005695"/>
    </source>
</evidence>
<organism evidence="6 7">
    <name type="scientific">Haloplanus salinus</name>
    <dbReference type="NCBI Taxonomy" id="1126245"/>
    <lineage>
        <taxon>Archaea</taxon>
        <taxon>Methanobacteriati</taxon>
        <taxon>Methanobacteriota</taxon>
        <taxon>Stenosarchaea group</taxon>
        <taxon>Halobacteria</taxon>
        <taxon>Halobacteriales</taxon>
        <taxon>Haloferacaceae</taxon>
        <taxon>Haloplanus</taxon>
    </lineage>
</organism>
<dbReference type="Gene3D" id="3.10.105.10">
    <property type="entry name" value="Dipeptide-binding Protein, Domain 3"/>
    <property type="match status" value="1"/>
</dbReference>
<feature type="compositionally biased region" description="Gly residues" evidence="4">
    <location>
        <begin position="26"/>
        <end position="57"/>
    </location>
</feature>
<sequence length="586" mass="62905">MFDKSDLEGPRIDRRTATKLLAAGGLTGLAGCSGGGDSSGGGDGGDGGGGGDGGDGGSTETEDDSMESSGSSGGSITAGWNIDQIEYLDPHYVDKGQEIYLQSNIYSGLVKIGSDGSIVGDLASDWTLPDSSTYVFDLKEGATFHNGDPLDAEAVKASFERLMSLDDSPHVSKVSSVESITAEDETTLRISLSETVGPFISFLTRGPGRAGTIVHAEEAQANPDEYNRMPVGSGAFELTERESGEYLQLEAHDGYFGTDGDGNALPYLDSIRVNLIPEPSTMWTAIRGGEIDYSISIPAENAGQAESMSGLNVVGTNPGAWFCIAPLASNPSEVDFAQFASGSAQITDKWSDQDLPTTDARVRQAIAMAIDREALVERAFFGYAEPAHSLFNPAISWLHEEEPDPGQYYDPEQAQALLDEAGYTGDPRMSLTLLGVPGDERRMTVVQEMLSQVGIEVELNVQQSSAYWDNLYSYENALVMYDGYVDIDPWMTMWKQLKTPTEGGSAGAWQANLYNNPEFDELLEQDYGTSDFDERAEIMRQAEEAFLEDAGWAMTTFPLIPKASTSDLTGVGNQAGLSNFHMASLE</sequence>
<feature type="region of interest" description="Disordered" evidence="4">
    <location>
        <begin position="26"/>
        <end position="77"/>
    </location>
</feature>
<dbReference type="GO" id="GO:0042597">
    <property type="term" value="C:periplasmic space"/>
    <property type="evidence" value="ECO:0007669"/>
    <property type="project" value="UniProtKB-ARBA"/>
</dbReference>
<dbReference type="EMBL" id="QPHM01000001">
    <property type="protein sequence ID" value="RCU47539.1"/>
    <property type="molecule type" value="Genomic_DNA"/>
</dbReference>
<evidence type="ECO:0000256" key="2">
    <source>
        <dbReference type="ARBA" id="ARBA00022448"/>
    </source>
</evidence>
<protein>
    <submittedName>
        <fullName evidence="6">ABC transporter substrate-binding protein</fullName>
    </submittedName>
</protein>
<dbReference type="PROSITE" id="PS51257">
    <property type="entry name" value="PROKAR_LIPOPROTEIN"/>
    <property type="match status" value="1"/>
</dbReference>
<dbReference type="InterPro" id="IPR000914">
    <property type="entry name" value="SBP_5_dom"/>
</dbReference>
<name>A0A368NE01_9EURY</name>